<reference evidence="2" key="1">
    <citation type="submission" date="2020-09" db="EMBL/GenBank/DDBJ databases">
        <title>Pelagicoccus enzymogenes sp. nov. with an EPS production, isolated from marine sediment.</title>
        <authorList>
            <person name="Feng X."/>
        </authorList>
    </citation>
    <scope>NUCLEOTIDE SEQUENCE</scope>
    <source>
        <strain evidence="2">NFK12</strain>
    </source>
</reference>
<gene>
    <name evidence="2" type="ORF">IEN85_17235</name>
</gene>
<dbReference type="RefSeq" id="WP_191618346.1">
    <property type="nucleotide sequence ID" value="NZ_JACYFG010000040.1"/>
</dbReference>
<keyword evidence="1" id="KW-0472">Membrane</keyword>
<keyword evidence="1" id="KW-0812">Transmembrane</keyword>
<keyword evidence="3" id="KW-1185">Reference proteome</keyword>
<feature type="transmembrane region" description="Helical" evidence="1">
    <location>
        <begin position="12"/>
        <end position="31"/>
    </location>
</feature>
<sequence>MNEKPYSVKRYALRIFLPVAVVSVTGLVLRWQGSQEFQEKNVAPVEWEGAETIEEELRFSHENRAHVKAGLQQALQLAQESGKNLDSEDVKRLEESIEKLDTVGEEEWEAVLEEAYEALSQIR</sequence>
<evidence type="ECO:0000313" key="3">
    <source>
        <dbReference type="Proteomes" id="UP000622317"/>
    </source>
</evidence>
<name>A0A927FA09_9BACT</name>
<dbReference type="Proteomes" id="UP000622317">
    <property type="component" value="Unassembled WGS sequence"/>
</dbReference>
<evidence type="ECO:0000256" key="1">
    <source>
        <dbReference type="SAM" id="Phobius"/>
    </source>
</evidence>
<dbReference type="EMBL" id="JACYFG010000040">
    <property type="protein sequence ID" value="MBD5781247.1"/>
    <property type="molecule type" value="Genomic_DNA"/>
</dbReference>
<evidence type="ECO:0000313" key="2">
    <source>
        <dbReference type="EMBL" id="MBD5781247.1"/>
    </source>
</evidence>
<protein>
    <submittedName>
        <fullName evidence="2">Uncharacterized protein</fullName>
    </submittedName>
</protein>
<accession>A0A927FA09</accession>
<proteinExistence type="predicted"/>
<organism evidence="2 3">
    <name type="scientific">Pelagicoccus enzymogenes</name>
    <dbReference type="NCBI Taxonomy" id="2773457"/>
    <lineage>
        <taxon>Bacteria</taxon>
        <taxon>Pseudomonadati</taxon>
        <taxon>Verrucomicrobiota</taxon>
        <taxon>Opitutia</taxon>
        <taxon>Puniceicoccales</taxon>
        <taxon>Pelagicoccaceae</taxon>
        <taxon>Pelagicoccus</taxon>
    </lineage>
</organism>
<keyword evidence="1" id="KW-1133">Transmembrane helix</keyword>
<dbReference type="AlphaFoldDB" id="A0A927FA09"/>
<comment type="caution">
    <text evidence="2">The sequence shown here is derived from an EMBL/GenBank/DDBJ whole genome shotgun (WGS) entry which is preliminary data.</text>
</comment>